<feature type="compositionally biased region" description="Low complexity" evidence="1">
    <location>
        <begin position="1"/>
        <end position="25"/>
    </location>
</feature>
<feature type="region of interest" description="Disordered" evidence="1">
    <location>
        <begin position="1"/>
        <end position="30"/>
    </location>
</feature>
<protein>
    <submittedName>
        <fullName evidence="2">Uncharacterized protein</fullName>
    </submittedName>
</protein>
<sequence>MSTARSSTTSTRTASSSTASCRTASVGTASTSMGVNDTSIFRTLRVKPYSAQSRARSATNPRGIPRLLHLKDFDSLINDRERQGRVISDNELIQFIQKRSLKDWAHAPRLVAGLRILRAGFSQNELNQLIKVYTIAPDADNLEPVQTAFKEKHRALMESSGIGESEILSRVLGFALDEIDAQFEMMMRSAKRQKVAATPSTTTLDNSDSEAIPDISSGWETPQGRLEETQETEVIPEPMRRKALTPNDRDLATTQESYTPLPDEADVNVNDSTTITHVDTEVKVGKDSPSEPGLETPGGNSGIDIPEQYVQCLCIDRPGDFGEDLTPWSEASIFSAETSELRYELLLQHTRWRTHSAHTEDAIY</sequence>
<reference evidence="2 3" key="1">
    <citation type="submission" date="2015-10" db="EMBL/GenBank/DDBJ databases">
        <title>The cercosporin biosynthetic gene cluster was horizontally transferred to several fungal lineages and shown to be expanded in Cercospora beticola based on microsynteny with recipient genomes.</title>
        <authorList>
            <person name="De Jonge R."/>
            <person name="Ebert M.K."/>
            <person name="Suttle J.C."/>
            <person name="Jurick Ii W.M."/>
            <person name="Secor G.A."/>
            <person name="Thomma B.P."/>
            <person name="Van De Peer Y."/>
            <person name="Bolton M.D."/>
        </authorList>
    </citation>
    <scope>NUCLEOTIDE SEQUENCE [LARGE SCALE GENOMIC DNA]</scope>
    <source>
        <strain evidence="2 3">09-40</strain>
    </source>
</reference>
<evidence type="ECO:0000313" key="3">
    <source>
        <dbReference type="Proteomes" id="UP000230605"/>
    </source>
</evidence>
<name>A0A2G5I4C8_CERBT</name>
<dbReference type="AlphaFoldDB" id="A0A2G5I4C8"/>
<dbReference type="Proteomes" id="UP000230605">
    <property type="component" value="Chromosome 3"/>
</dbReference>
<proteinExistence type="predicted"/>
<evidence type="ECO:0000256" key="1">
    <source>
        <dbReference type="SAM" id="MobiDB-lite"/>
    </source>
</evidence>
<accession>A0A2G5I4C8</accession>
<feature type="region of interest" description="Disordered" evidence="1">
    <location>
        <begin position="194"/>
        <end position="268"/>
    </location>
</feature>
<feature type="region of interest" description="Disordered" evidence="1">
    <location>
        <begin position="283"/>
        <end position="303"/>
    </location>
</feature>
<organism evidence="2 3">
    <name type="scientific">Cercospora beticola</name>
    <name type="common">Sugarbeet leaf spot fungus</name>
    <dbReference type="NCBI Taxonomy" id="122368"/>
    <lineage>
        <taxon>Eukaryota</taxon>
        <taxon>Fungi</taxon>
        <taxon>Dikarya</taxon>
        <taxon>Ascomycota</taxon>
        <taxon>Pezizomycotina</taxon>
        <taxon>Dothideomycetes</taxon>
        <taxon>Dothideomycetidae</taxon>
        <taxon>Mycosphaerellales</taxon>
        <taxon>Mycosphaerellaceae</taxon>
        <taxon>Cercospora</taxon>
    </lineage>
</organism>
<evidence type="ECO:0000313" key="2">
    <source>
        <dbReference type="EMBL" id="PIA99352.1"/>
    </source>
</evidence>
<comment type="caution">
    <text evidence="2">The sequence shown here is derived from an EMBL/GenBank/DDBJ whole genome shotgun (WGS) entry which is preliminary data.</text>
</comment>
<dbReference type="EMBL" id="LKMD01000101">
    <property type="protein sequence ID" value="PIA99352.1"/>
    <property type="molecule type" value="Genomic_DNA"/>
</dbReference>
<gene>
    <name evidence="2" type="ORF">CB0940_03181</name>
</gene>